<protein>
    <submittedName>
        <fullName evidence="2">Uncharacterized protein</fullName>
    </submittedName>
</protein>
<sequence length="210" mass="23371">MLPFHKAIIHKAHTAVVVLVNRSLSMRAHKLRVPEVLAAALEDLADHRDQYAALTEMKSGRALPVLDSPGESDILNITEAILEADDFLQKNGILFEDILAEPNDDGQLLMEGLPPMSPEDCDESVWLRNVRDILYGDGAQYCVRAQPGYKDDNDRVLRRRQAVIEYETTRQALAEYEDYVNQLSKQGKAASDSLTNKYSSDAIESNLGGS</sequence>
<accession>A0A7J6L2Q2</accession>
<name>A0A7J6L2Q2_PERCH</name>
<evidence type="ECO:0000256" key="1">
    <source>
        <dbReference type="SAM" id="MobiDB-lite"/>
    </source>
</evidence>
<dbReference type="AlphaFoldDB" id="A0A7J6L2Q2"/>
<dbReference type="Proteomes" id="UP000591131">
    <property type="component" value="Unassembled WGS sequence"/>
</dbReference>
<evidence type="ECO:0000313" key="3">
    <source>
        <dbReference type="Proteomes" id="UP000591131"/>
    </source>
</evidence>
<comment type="caution">
    <text evidence="2">The sequence shown here is derived from an EMBL/GenBank/DDBJ whole genome shotgun (WGS) entry which is preliminary data.</text>
</comment>
<feature type="region of interest" description="Disordered" evidence="1">
    <location>
        <begin position="188"/>
        <end position="210"/>
    </location>
</feature>
<evidence type="ECO:0000313" key="2">
    <source>
        <dbReference type="EMBL" id="KAF4653738.1"/>
    </source>
</evidence>
<dbReference type="EMBL" id="JAAPAO010000792">
    <property type="protein sequence ID" value="KAF4653738.1"/>
    <property type="molecule type" value="Genomic_DNA"/>
</dbReference>
<reference evidence="2 3" key="1">
    <citation type="submission" date="2020-04" db="EMBL/GenBank/DDBJ databases">
        <title>Perkinsus chesapeaki whole genome sequence.</title>
        <authorList>
            <person name="Bogema D.R."/>
        </authorList>
    </citation>
    <scope>NUCLEOTIDE SEQUENCE [LARGE SCALE GENOMIC DNA]</scope>
    <source>
        <strain evidence="2">ATCC PRA-425</strain>
    </source>
</reference>
<feature type="compositionally biased region" description="Polar residues" evidence="1">
    <location>
        <begin position="192"/>
        <end position="203"/>
    </location>
</feature>
<keyword evidence="3" id="KW-1185">Reference proteome</keyword>
<proteinExistence type="predicted"/>
<gene>
    <name evidence="2" type="ORF">FOL47_010323</name>
</gene>
<organism evidence="2 3">
    <name type="scientific">Perkinsus chesapeaki</name>
    <name type="common">Clam parasite</name>
    <name type="synonym">Perkinsus andrewsi</name>
    <dbReference type="NCBI Taxonomy" id="330153"/>
    <lineage>
        <taxon>Eukaryota</taxon>
        <taxon>Sar</taxon>
        <taxon>Alveolata</taxon>
        <taxon>Perkinsozoa</taxon>
        <taxon>Perkinsea</taxon>
        <taxon>Perkinsida</taxon>
        <taxon>Perkinsidae</taxon>
        <taxon>Perkinsus</taxon>
    </lineage>
</organism>